<reference evidence="3" key="3">
    <citation type="submission" date="2018-08" db="UniProtKB">
        <authorList>
            <consortium name="EnsemblPlants"/>
        </authorList>
    </citation>
    <scope>IDENTIFICATION</scope>
    <source>
        <strain evidence="3">cv. Bd21</strain>
    </source>
</reference>
<evidence type="ECO:0000313" key="3">
    <source>
        <dbReference type="EnsemblPlants" id="KQK18662"/>
    </source>
</evidence>
<keyword evidence="1" id="KW-1133">Transmembrane helix</keyword>
<reference evidence="2" key="2">
    <citation type="submission" date="2017-06" db="EMBL/GenBank/DDBJ databases">
        <title>WGS assembly of Brachypodium distachyon.</title>
        <authorList>
            <consortium name="The International Brachypodium Initiative"/>
            <person name="Lucas S."/>
            <person name="Harmon-Smith M."/>
            <person name="Lail K."/>
            <person name="Tice H."/>
            <person name="Grimwood J."/>
            <person name="Bruce D."/>
            <person name="Barry K."/>
            <person name="Shu S."/>
            <person name="Lindquist E."/>
            <person name="Wang M."/>
            <person name="Pitluck S."/>
            <person name="Vogel J.P."/>
            <person name="Garvin D.F."/>
            <person name="Mockler T.C."/>
            <person name="Schmutz J."/>
            <person name="Rokhsar D."/>
            <person name="Bevan M.W."/>
        </authorList>
    </citation>
    <scope>NUCLEOTIDE SEQUENCE</scope>
    <source>
        <strain evidence="2">Bd21</strain>
    </source>
</reference>
<gene>
    <name evidence="2" type="ORF">BRADI_1g43926v3</name>
</gene>
<dbReference type="Gramene" id="KQK18662">
    <property type="protein sequence ID" value="KQK18662"/>
    <property type="gene ID" value="BRADI_1g43926v3"/>
</dbReference>
<dbReference type="AlphaFoldDB" id="A0A0Q3NME1"/>
<accession>A0A0Q3NME1</accession>
<dbReference type="InParanoid" id="A0A0Q3NME1"/>
<evidence type="ECO:0000313" key="4">
    <source>
        <dbReference type="Proteomes" id="UP000008810"/>
    </source>
</evidence>
<keyword evidence="1" id="KW-0472">Membrane</keyword>
<dbReference type="EMBL" id="CM000880">
    <property type="protein sequence ID" value="KQK18662.1"/>
    <property type="molecule type" value="Genomic_DNA"/>
</dbReference>
<name>A0A0Q3NME1_BRADI</name>
<dbReference type="Proteomes" id="UP000008810">
    <property type="component" value="Chromosome 1"/>
</dbReference>
<keyword evidence="1" id="KW-0812">Transmembrane</keyword>
<evidence type="ECO:0000313" key="2">
    <source>
        <dbReference type="EMBL" id="KQK18662.1"/>
    </source>
</evidence>
<reference evidence="2 3" key="1">
    <citation type="journal article" date="2010" name="Nature">
        <title>Genome sequencing and analysis of the model grass Brachypodium distachyon.</title>
        <authorList>
            <consortium name="International Brachypodium Initiative"/>
        </authorList>
    </citation>
    <scope>NUCLEOTIDE SEQUENCE [LARGE SCALE GENOMIC DNA]</scope>
    <source>
        <strain evidence="2 3">Bd21</strain>
    </source>
</reference>
<organism evidence="2">
    <name type="scientific">Brachypodium distachyon</name>
    <name type="common">Purple false brome</name>
    <name type="synonym">Trachynia distachya</name>
    <dbReference type="NCBI Taxonomy" id="15368"/>
    <lineage>
        <taxon>Eukaryota</taxon>
        <taxon>Viridiplantae</taxon>
        <taxon>Streptophyta</taxon>
        <taxon>Embryophyta</taxon>
        <taxon>Tracheophyta</taxon>
        <taxon>Spermatophyta</taxon>
        <taxon>Magnoliopsida</taxon>
        <taxon>Liliopsida</taxon>
        <taxon>Poales</taxon>
        <taxon>Poaceae</taxon>
        <taxon>BOP clade</taxon>
        <taxon>Pooideae</taxon>
        <taxon>Stipodae</taxon>
        <taxon>Brachypodieae</taxon>
        <taxon>Brachypodium</taxon>
    </lineage>
</organism>
<dbReference type="EnsemblPlants" id="KQK18662">
    <property type="protein sequence ID" value="KQK18662"/>
    <property type="gene ID" value="BRADI_1g43926v3"/>
</dbReference>
<sequence length="96" mass="11196">MWVDQAWGGELQRSIKRMWEMMDEKEIEKTDAVEALKMEMDALKQCHDQENSELLYAQVCKDCRVCKLRQEVAIYKIIVATLFVVASAAVYAVFKF</sequence>
<evidence type="ECO:0000256" key="1">
    <source>
        <dbReference type="SAM" id="Phobius"/>
    </source>
</evidence>
<keyword evidence="4" id="KW-1185">Reference proteome</keyword>
<proteinExistence type="predicted"/>
<feature type="transmembrane region" description="Helical" evidence="1">
    <location>
        <begin position="73"/>
        <end position="94"/>
    </location>
</feature>
<protein>
    <submittedName>
        <fullName evidence="2 3">Uncharacterized protein</fullName>
    </submittedName>
</protein>